<dbReference type="SMART" id="SM00448">
    <property type="entry name" value="REC"/>
    <property type="match status" value="1"/>
</dbReference>
<feature type="domain" description="Response regulatory" evidence="16">
    <location>
        <begin position="778"/>
        <end position="901"/>
    </location>
</feature>
<dbReference type="PROSITE" id="PS50894">
    <property type="entry name" value="HPT"/>
    <property type="match status" value="1"/>
</dbReference>
<dbReference type="Gene3D" id="1.20.120.160">
    <property type="entry name" value="HPT domain"/>
    <property type="match status" value="1"/>
</dbReference>
<dbReference type="Gene3D" id="3.30.565.10">
    <property type="entry name" value="Histidine kinase-like ATPase, C-terminal domain"/>
    <property type="match status" value="1"/>
</dbReference>
<evidence type="ECO:0000313" key="20">
    <source>
        <dbReference type="EMBL" id="BAE51097.1"/>
    </source>
</evidence>
<feature type="domain" description="HPt" evidence="19">
    <location>
        <begin position="1103"/>
        <end position="1196"/>
    </location>
</feature>
<dbReference type="PROSITE" id="PS50113">
    <property type="entry name" value="PAC"/>
    <property type="match status" value="1"/>
</dbReference>
<dbReference type="Gene3D" id="3.30.450.20">
    <property type="entry name" value="PAS domain"/>
    <property type="match status" value="1"/>
</dbReference>
<protein>
    <recommendedName>
        <fullName evidence="11">Sensory/regulatory protein RpfC</fullName>
        <ecNumber evidence="3">2.7.13.3</ecNumber>
    </recommendedName>
</protein>
<dbReference type="CDD" id="cd00130">
    <property type="entry name" value="PAS"/>
    <property type="match status" value="1"/>
</dbReference>
<dbReference type="SMART" id="SM00388">
    <property type="entry name" value="HisKA"/>
    <property type="match status" value="1"/>
</dbReference>
<feature type="domain" description="PAC" evidence="17">
    <location>
        <begin position="474"/>
        <end position="524"/>
    </location>
</feature>
<dbReference type="Pfam" id="PF00512">
    <property type="entry name" value="HisKA"/>
    <property type="match status" value="1"/>
</dbReference>
<dbReference type="InterPro" id="IPR000700">
    <property type="entry name" value="PAS-assoc_C"/>
</dbReference>
<comment type="subunit">
    <text evidence="10">At low DSF concentrations, interacts with RpfF.</text>
</comment>
<feature type="domain" description="Histidine kinase" evidence="15">
    <location>
        <begin position="542"/>
        <end position="763"/>
    </location>
</feature>
<keyword evidence="14" id="KW-1133">Transmembrane helix</keyword>
<dbReference type="SUPFAM" id="SSF158472">
    <property type="entry name" value="HAMP domain-like"/>
    <property type="match status" value="1"/>
</dbReference>
<dbReference type="PANTHER" id="PTHR45339">
    <property type="entry name" value="HYBRID SIGNAL TRANSDUCTION HISTIDINE KINASE J"/>
    <property type="match status" value="1"/>
</dbReference>
<dbReference type="HOGENOM" id="CLU_007839_0_0_5"/>
<dbReference type="InterPro" id="IPR000014">
    <property type="entry name" value="PAS"/>
</dbReference>
<dbReference type="CDD" id="cd06225">
    <property type="entry name" value="HAMP"/>
    <property type="match status" value="1"/>
</dbReference>
<dbReference type="SUPFAM" id="SSF47384">
    <property type="entry name" value="Homodimeric domain of signal transducing histidine kinase"/>
    <property type="match status" value="1"/>
</dbReference>
<feature type="modified residue" description="4-aspartylphosphate" evidence="13">
    <location>
        <position position="832"/>
    </location>
</feature>
<dbReference type="FunFam" id="3.30.565.10:FF:000010">
    <property type="entry name" value="Sensor histidine kinase RcsC"/>
    <property type="match status" value="1"/>
</dbReference>
<dbReference type="InterPro" id="IPR035965">
    <property type="entry name" value="PAS-like_dom_sf"/>
</dbReference>
<dbReference type="GO" id="GO:0000155">
    <property type="term" value="F:phosphorelay sensor kinase activity"/>
    <property type="evidence" value="ECO:0007669"/>
    <property type="project" value="InterPro"/>
</dbReference>
<keyword evidence="4 13" id="KW-0597">Phosphoprotein</keyword>
<dbReference type="CDD" id="cd17546">
    <property type="entry name" value="REC_hyHK_CKI1_RcsC-like"/>
    <property type="match status" value="1"/>
</dbReference>
<evidence type="ECO:0000256" key="1">
    <source>
        <dbReference type="ARBA" id="ARBA00000085"/>
    </source>
</evidence>
<dbReference type="InterPro" id="IPR036097">
    <property type="entry name" value="HisK_dim/P_sf"/>
</dbReference>
<dbReference type="EMBL" id="AP007255">
    <property type="protein sequence ID" value="BAE51097.1"/>
    <property type="molecule type" value="Genomic_DNA"/>
</dbReference>
<dbReference type="InterPro" id="IPR011006">
    <property type="entry name" value="CheY-like_superfamily"/>
</dbReference>
<dbReference type="GO" id="GO:0005886">
    <property type="term" value="C:plasma membrane"/>
    <property type="evidence" value="ECO:0007669"/>
    <property type="project" value="UniProtKB-SubCell"/>
</dbReference>
<dbReference type="AlphaFoldDB" id="Q2W4X8"/>
<evidence type="ECO:0000259" key="17">
    <source>
        <dbReference type="PROSITE" id="PS50113"/>
    </source>
</evidence>
<comment type="catalytic activity">
    <reaction evidence="1">
        <text>ATP + protein L-histidine = ADP + protein N-phospho-L-histidine.</text>
        <dbReference type="EC" id="2.7.13.3"/>
    </reaction>
</comment>
<dbReference type="InterPro" id="IPR001789">
    <property type="entry name" value="Sig_transdc_resp-reg_receiver"/>
</dbReference>
<dbReference type="InterPro" id="IPR036890">
    <property type="entry name" value="HATPase_C_sf"/>
</dbReference>
<keyword evidence="14" id="KW-0472">Membrane</keyword>
<keyword evidence="9" id="KW-0902">Two-component regulatory system</keyword>
<accession>Q2W4X8</accession>
<dbReference type="PROSITE" id="PS50109">
    <property type="entry name" value="HIS_KIN"/>
    <property type="match status" value="1"/>
</dbReference>
<evidence type="ECO:0000256" key="6">
    <source>
        <dbReference type="ARBA" id="ARBA00022741"/>
    </source>
</evidence>
<proteinExistence type="predicted"/>
<dbReference type="InterPro" id="IPR036641">
    <property type="entry name" value="HPT_dom_sf"/>
</dbReference>
<dbReference type="KEGG" id="mag:amb2293"/>
<dbReference type="STRING" id="342108.amb2293"/>
<keyword evidence="6" id="KW-0547">Nucleotide-binding</keyword>
<feature type="domain" description="Response regulatory" evidence="16">
    <location>
        <begin position="934"/>
        <end position="1052"/>
    </location>
</feature>
<keyword evidence="14" id="KW-0812">Transmembrane</keyword>
<dbReference type="Gene3D" id="1.20.58.920">
    <property type="match status" value="1"/>
</dbReference>
<dbReference type="SMART" id="SM00304">
    <property type="entry name" value="HAMP"/>
    <property type="match status" value="1"/>
</dbReference>
<feature type="transmembrane region" description="Helical" evidence="14">
    <location>
        <begin position="319"/>
        <end position="340"/>
    </location>
</feature>
<keyword evidence="5" id="KW-0808">Transferase</keyword>
<gene>
    <name evidence="20" type="ordered locus">amb2293</name>
</gene>
<dbReference type="Pfam" id="PF02518">
    <property type="entry name" value="HATPase_c"/>
    <property type="match status" value="1"/>
</dbReference>
<dbReference type="Pfam" id="PF21689">
    <property type="entry name" value="TorS_sensor_domain"/>
    <property type="match status" value="1"/>
</dbReference>
<sequence length="1196" mass="128176">MGETGVVPGVSGDDRIMGHDHRTGGRWRFGIRAKLVVAVGTVAGMIMVASLLTWFSYSEIERLLAAVTRTNLPSLSNALKLSEATARLAAAAPALDGSQSQFQRQSNFVALQQQTERLLALVDHLAGSIGDAGRVEELRSMIAAFADNVVDRNILVDKRLQLAERSRAQAEIISQLDVEVHRAMGGLVGDPALATVVLASNYLRETVVAGNLEKVGDLRAAYEEQVRYLAELVDASGARTPRTRDLTRRVLALGTGPENVFELRTLQMLTIARLAAANDEGRDLVARTSSSVGRLVSAAEAEAAENERRTEAAVSSGRTTMLVVAMLTFFGPLLFIWLYLGRSVVARLAGLASSMHAIAEGDFQAPIPGQGNDEITDMAAELAVFRDAMAKLQESSEALIESERRLRRILDTSPLALAISRVSDNAILLVNPRWSELYRLPKGRALGMTVASCYADPANRARLVELVRKRGFVSGFECRMRASDGHEFWAMLSAAEIEMDGEPAVIASSTDITRHKEEEAALAEAKKVAEEASQAKSLFLATMSHEIRTPMNGVLTMAQLLEDMPLPAEQREMARVIRDSATSLLTIINDILDFSKIEADKLQLELVDLSLSEVVEGVADLLTIRAQEKGISLITFVDPALTDMVVGDPIRLRQIITNLAGNAIKFTDKGYVRIAVRALDPRERPLRLEFSITDTGIGLDSEQQARLFEPFMQADITISRRYGGTGLGLSICRRLVAMMGGEIGVRSNVGQGSTFWFQVPLEPAEVEAEPPLDLSGIAVLVLAEGPVAAECLRQYLGHLGAQVAVVASAEGAVAAVRAAALAGWTYDVALLDGGQDFRLRLGVAGALMTAAGPDLELKVAMLVAQDAFAAVASEVKAAGLYAVLPKPIRRRQLWRNVAVAVGRATPEAEAADGTGAEEGWRPPTMEEAAAAGALILVAEDNPTNKVVIRHLMERLGYAIEVVGNGTEAWERMQIRDYGLLLTDCHMPEMDGYELTQRIREWEVETGHDLPIVALTADALAGTARRCLDSGMNAFLAKPIDLVQLDSTIRRLLPTAVGLRRRRSGGGEGAAAPLPAAIPVAPPKDEALLPVLDLTPMRQIFGDIGDEVRELLALFVDTTRPLVVDLGDALQAGDALAAREAAHSAKGAGNSAGAFRFAKLCAEAEAASAASDLATVLALYPALEGAFDEAAQAIAAV</sequence>
<feature type="modified residue" description="Phosphohistidine" evidence="12">
    <location>
        <position position="1142"/>
    </location>
</feature>
<dbReference type="SUPFAM" id="SSF55785">
    <property type="entry name" value="PYP-like sensor domain (PAS domain)"/>
    <property type="match status" value="1"/>
</dbReference>
<evidence type="ECO:0000256" key="9">
    <source>
        <dbReference type="ARBA" id="ARBA00023012"/>
    </source>
</evidence>
<evidence type="ECO:0000256" key="5">
    <source>
        <dbReference type="ARBA" id="ARBA00022679"/>
    </source>
</evidence>
<dbReference type="PROSITE" id="PS50110">
    <property type="entry name" value="RESPONSE_REGULATORY"/>
    <property type="match status" value="2"/>
</dbReference>
<dbReference type="PROSITE" id="PS50885">
    <property type="entry name" value="HAMP"/>
    <property type="match status" value="1"/>
</dbReference>
<evidence type="ECO:0000259" key="19">
    <source>
        <dbReference type="PROSITE" id="PS50894"/>
    </source>
</evidence>
<dbReference type="Gene3D" id="3.40.50.2300">
    <property type="match status" value="2"/>
</dbReference>
<dbReference type="SMART" id="SM00387">
    <property type="entry name" value="HATPase_c"/>
    <property type="match status" value="1"/>
</dbReference>
<feature type="domain" description="HAMP" evidence="18">
    <location>
        <begin position="342"/>
        <end position="394"/>
    </location>
</feature>
<keyword evidence="7 20" id="KW-0418">Kinase</keyword>
<evidence type="ECO:0000256" key="11">
    <source>
        <dbReference type="ARBA" id="ARBA00068150"/>
    </source>
</evidence>
<keyword evidence="21" id="KW-1185">Reference proteome</keyword>
<dbReference type="SUPFAM" id="SSF47226">
    <property type="entry name" value="Histidine-containing phosphotransfer domain, HPT domain"/>
    <property type="match status" value="1"/>
</dbReference>
<evidence type="ECO:0000259" key="16">
    <source>
        <dbReference type="PROSITE" id="PS50110"/>
    </source>
</evidence>
<dbReference type="InterPro" id="IPR008207">
    <property type="entry name" value="Sig_transdc_His_kin_Hpt_dom"/>
</dbReference>
<dbReference type="CDD" id="cd16922">
    <property type="entry name" value="HATPase_EvgS-ArcB-TorS-like"/>
    <property type="match status" value="1"/>
</dbReference>
<dbReference type="SUPFAM" id="SSF52172">
    <property type="entry name" value="CheY-like"/>
    <property type="match status" value="2"/>
</dbReference>
<evidence type="ECO:0000256" key="3">
    <source>
        <dbReference type="ARBA" id="ARBA00012438"/>
    </source>
</evidence>
<reference evidence="20 21" key="1">
    <citation type="journal article" date="2005" name="DNA Res.">
        <title>Complete genome sequence of the facultative anaerobic magnetotactic bacterium Magnetospirillum sp. strain AMB-1.</title>
        <authorList>
            <person name="Matsunaga T."/>
            <person name="Okamura Y."/>
            <person name="Fukuda Y."/>
            <person name="Wahyudi A.T."/>
            <person name="Murase Y."/>
            <person name="Takeyama H."/>
        </authorList>
    </citation>
    <scope>NUCLEOTIDE SEQUENCE [LARGE SCALE GENOMIC DNA]</scope>
    <source>
        <strain evidence="21">ATCC 700264 / AMB-1</strain>
    </source>
</reference>
<dbReference type="NCBIfam" id="TIGR00229">
    <property type="entry name" value="sensory_box"/>
    <property type="match status" value="1"/>
</dbReference>
<evidence type="ECO:0000256" key="14">
    <source>
        <dbReference type="SAM" id="Phobius"/>
    </source>
</evidence>
<dbReference type="InterPro" id="IPR038188">
    <property type="entry name" value="TorS_sensor_sf"/>
</dbReference>
<dbReference type="PANTHER" id="PTHR45339:SF5">
    <property type="entry name" value="HISTIDINE KINASE"/>
    <property type="match status" value="1"/>
</dbReference>
<dbReference type="EC" id="2.7.13.3" evidence="3"/>
<evidence type="ECO:0000256" key="4">
    <source>
        <dbReference type="ARBA" id="ARBA00022553"/>
    </source>
</evidence>
<evidence type="ECO:0000256" key="7">
    <source>
        <dbReference type="ARBA" id="ARBA00022777"/>
    </source>
</evidence>
<dbReference type="GO" id="GO:0005524">
    <property type="term" value="F:ATP binding"/>
    <property type="evidence" value="ECO:0007669"/>
    <property type="project" value="UniProtKB-KW"/>
</dbReference>
<evidence type="ECO:0000256" key="13">
    <source>
        <dbReference type="PROSITE-ProRule" id="PRU00169"/>
    </source>
</evidence>
<dbReference type="InterPro" id="IPR003594">
    <property type="entry name" value="HATPase_dom"/>
</dbReference>
<dbReference type="Pfam" id="PF00672">
    <property type="entry name" value="HAMP"/>
    <property type="match status" value="1"/>
</dbReference>
<evidence type="ECO:0000256" key="2">
    <source>
        <dbReference type="ARBA" id="ARBA00004370"/>
    </source>
</evidence>
<dbReference type="InterPro" id="IPR004358">
    <property type="entry name" value="Sig_transdc_His_kin-like_C"/>
</dbReference>
<dbReference type="Pfam" id="PF00072">
    <property type="entry name" value="Response_reg"/>
    <property type="match status" value="1"/>
</dbReference>
<dbReference type="FunFam" id="1.10.287.130:FF:000002">
    <property type="entry name" value="Two-component osmosensing histidine kinase"/>
    <property type="match status" value="1"/>
</dbReference>
<evidence type="ECO:0000256" key="8">
    <source>
        <dbReference type="ARBA" id="ARBA00022840"/>
    </source>
</evidence>
<dbReference type="Proteomes" id="UP000007058">
    <property type="component" value="Chromosome"/>
</dbReference>
<dbReference type="InterPro" id="IPR003661">
    <property type="entry name" value="HisK_dim/P_dom"/>
</dbReference>
<dbReference type="Gene3D" id="6.10.340.10">
    <property type="match status" value="1"/>
</dbReference>
<feature type="modified residue" description="4-aspartylphosphate" evidence="13">
    <location>
        <position position="983"/>
    </location>
</feature>
<dbReference type="PRINTS" id="PR00344">
    <property type="entry name" value="BCTRLSENSOR"/>
</dbReference>
<dbReference type="SUPFAM" id="SSF55874">
    <property type="entry name" value="ATPase domain of HSP90 chaperone/DNA topoisomerase II/histidine kinase"/>
    <property type="match status" value="1"/>
</dbReference>
<organism evidence="20 21">
    <name type="scientific">Paramagnetospirillum magneticum (strain ATCC 700264 / AMB-1)</name>
    <name type="common">Magnetospirillum magneticum</name>
    <dbReference type="NCBI Taxonomy" id="342108"/>
    <lineage>
        <taxon>Bacteria</taxon>
        <taxon>Pseudomonadati</taxon>
        <taxon>Pseudomonadota</taxon>
        <taxon>Alphaproteobacteria</taxon>
        <taxon>Rhodospirillales</taxon>
        <taxon>Magnetospirillaceae</taxon>
        <taxon>Paramagnetospirillum</taxon>
    </lineage>
</organism>
<keyword evidence="8" id="KW-0067">ATP-binding</keyword>
<dbReference type="Gene3D" id="1.10.287.130">
    <property type="match status" value="1"/>
</dbReference>
<comment type="subcellular location">
    <subcellularLocation>
        <location evidence="2">Membrane</location>
    </subcellularLocation>
</comment>
<name>Q2W4X8_PARM1</name>
<dbReference type="CDD" id="cd00082">
    <property type="entry name" value="HisKA"/>
    <property type="match status" value="1"/>
</dbReference>
<evidence type="ECO:0000259" key="15">
    <source>
        <dbReference type="PROSITE" id="PS50109"/>
    </source>
</evidence>
<dbReference type="InterPro" id="IPR003660">
    <property type="entry name" value="HAMP_dom"/>
</dbReference>
<evidence type="ECO:0000256" key="12">
    <source>
        <dbReference type="PROSITE-ProRule" id="PRU00110"/>
    </source>
</evidence>
<dbReference type="Pfam" id="PF13188">
    <property type="entry name" value="PAS_8"/>
    <property type="match status" value="1"/>
</dbReference>
<dbReference type="InterPro" id="IPR005467">
    <property type="entry name" value="His_kinase_dom"/>
</dbReference>
<dbReference type="Pfam" id="PF01627">
    <property type="entry name" value="Hpt"/>
    <property type="match status" value="1"/>
</dbReference>
<evidence type="ECO:0000256" key="10">
    <source>
        <dbReference type="ARBA" id="ARBA00064003"/>
    </source>
</evidence>
<evidence type="ECO:0000259" key="18">
    <source>
        <dbReference type="PROSITE" id="PS50885"/>
    </source>
</evidence>
<feature type="transmembrane region" description="Helical" evidence="14">
    <location>
        <begin position="35"/>
        <end position="55"/>
    </location>
</feature>
<evidence type="ECO:0000313" key="21">
    <source>
        <dbReference type="Proteomes" id="UP000007058"/>
    </source>
</evidence>